<keyword evidence="2" id="KW-0285">Flavoprotein</keyword>
<dbReference type="GO" id="GO:0071949">
    <property type="term" value="F:FAD binding"/>
    <property type="evidence" value="ECO:0007669"/>
    <property type="project" value="InterPro"/>
</dbReference>
<evidence type="ECO:0000256" key="5">
    <source>
        <dbReference type="SAM" id="SignalP"/>
    </source>
</evidence>
<accession>A0A6A5Y2P4</accession>
<feature type="domain" description="FAD-binding PCMH-type" evidence="6">
    <location>
        <begin position="63"/>
        <end position="235"/>
    </location>
</feature>
<dbReference type="SUPFAM" id="SSF56176">
    <property type="entry name" value="FAD-binding/transporter-associated domain-like"/>
    <property type="match status" value="1"/>
</dbReference>
<dbReference type="OrthoDB" id="2151789at2759"/>
<comment type="similarity">
    <text evidence="1">Belongs to the oxygen-dependent FAD-linked oxidoreductase family.</text>
</comment>
<feature type="signal peptide" evidence="5">
    <location>
        <begin position="1"/>
        <end position="19"/>
    </location>
</feature>
<dbReference type="AlphaFoldDB" id="A0A6A5Y2P4"/>
<evidence type="ECO:0000259" key="6">
    <source>
        <dbReference type="PROSITE" id="PS51387"/>
    </source>
</evidence>
<evidence type="ECO:0000256" key="2">
    <source>
        <dbReference type="ARBA" id="ARBA00022630"/>
    </source>
</evidence>
<dbReference type="InterPro" id="IPR050416">
    <property type="entry name" value="FAD-linked_Oxidoreductase"/>
</dbReference>
<dbReference type="GeneID" id="54290330"/>
<proteinExistence type="inferred from homology"/>
<dbReference type="InterPro" id="IPR016169">
    <property type="entry name" value="FAD-bd_PCMH_sub2"/>
</dbReference>
<feature type="chain" id="PRO_5025412277" evidence="5">
    <location>
        <begin position="20"/>
        <end position="505"/>
    </location>
</feature>
<dbReference type="PROSITE" id="PS51387">
    <property type="entry name" value="FAD_PCMH"/>
    <property type="match status" value="1"/>
</dbReference>
<organism evidence="7 8">
    <name type="scientific">Aaosphaeria arxii CBS 175.79</name>
    <dbReference type="NCBI Taxonomy" id="1450172"/>
    <lineage>
        <taxon>Eukaryota</taxon>
        <taxon>Fungi</taxon>
        <taxon>Dikarya</taxon>
        <taxon>Ascomycota</taxon>
        <taxon>Pezizomycotina</taxon>
        <taxon>Dothideomycetes</taxon>
        <taxon>Pleosporomycetidae</taxon>
        <taxon>Pleosporales</taxon>
        <taxon>Pleosporales incertae sedis</taxon>
        <taxon>Aaosphaeria</taxon>
    </lineage>
</organism>
<keyword evidence="4" id="KW-0560">Oxidoreductase</keyword>
<evidence type="ECO:0000256" key="4">
    <source>
        <dbReference type="ARBA" id="ARBA00023002"/>
    </source>
</evidence>
<dbReference type="InterPro" id="IPR036318">
    <property type="entry name" value="FAD-bd_PCMH-like_sf"/>
</dbReference>
<gene>
    <name evidence="7" type="ORF">BU24DRAFT_476568</name>
</gene>
<dbReference type="InterPro" id="IPR006094">
    <property type="entry name" value="Oxid_FAD_bind_N"/>
</dbReference>
<name>A0A6A5Y2P4_9PLEO</name>
<dbReference type="Gene3D" id="3.30.465.10">
    <property type="match status" value="1"/>
</dbReference>
<evidence type="ECO:0000256" key="3">
    <source>
        <dbReference type="ARBA" id="ARBA00022827"/>
    </source>
</evidence>
<keyword evidence="5" id="KW-0732">Signal</keyword>
<evidence type="ECO:0000256" key="1">
    <source>
        <dbReference type="ARBA" id="ARBA00005466"/>
    </source>
</evidence>
<dbReference type="EMBL" id="ML978067">
    <property type="protein sequence ID" value="KAF2019503.1"/>
    <property type="molecule type" value="Genomic_DNA"/>
</dbReference>
<dbReference type="InterPro" id="IPR016166">
    <property type="entry name" value="FAD-bd_PCMH"/>
</dbReference>
<dbReference type="GO" id="GO:0016491">
    <property type="term" value="F:oxidoreductase activity"/>
    <property type="evidence" value="ECO:0007669"/>
    <property type="project" value="UniProtKB-KW"/>
</dbReference>
<dbReference type="PANTHER" id="PTHR42973">
    <property type="entry name" value="BINDING OXIDOREDUCTASE, PUTATIVE (AFU_ORTHOLOGUE AFUA_1G17690)-RELATED"/>
    <property type="match status" value="1"/>
</dbReference>
<evidence type="ECO:0000313" key="8">
    <source>
        <dbReference type="Proteomes" id="UP000799778"/>
    </source>
</evidence>
<evidence type="ECO:0000313" key="7">
    <source>
        <dbReference type="EMBL" id="KAF2019503.1"/>
    </source>
</evidence>
<dbReference type="RefSeq" id="XP_033387842.1">
    <property type="nucleotide sequence ID" value="XM_033532933.1"/>
</dbReference>
<protein>
    <submittedName>
        <fullName evidence="7">FAD-binding domain-containing protein</fullName>
    </submittedName>
</protein>
<keyword evidence="3" id="KW-0274">FAD</keyword>
<dbReference type="Pfam" id="PF01565">
    <property type="entry name" value="FAD_binding_4"/>
    <property type="match status" value="1"/>
</dbReference>
<reference evidence="7" key="1">
    <citation type="journal article" date="2020" name="Stud. Mycol.">
        <title>101 Dothideomycetes genomes: a test case for predicting lifestyles and emergence of pathogens.</title>
        <authorList>
            <person name="Haridas S."/>
            <person name="Albert R."/>
            <person name="Binder M."/>
            <person name="Bloem J."/>
            <person name="Labutti K."/>
            <person name="Salamov A."/>
            <person name="Andreopoulos B."/>
            <person name="Baker S."/>
            <person name="Barry K."/>
            <person name="Bills G."/>
            <person name="Bluhm B."/>
            <person name="Cannon C."/>
            <person name="Castanera R."/>
            <person name="Culley D."/>
            <person name="Daum C."/>
            <person name="Ezra D."/>
            <person name="Gonzalez J."/>
            <person name="Henrissat B."/>
            <person name="Kuo A."/>
            <person name="Liang C."/>
            <person name="Lipzen A."/>
            <person name="Lutzoni F."/>
            <person name="Magnuson J."/>
            <person name="Mondo S."/>
            <person name="Nolan M."/>
            <person name="Ohm R."/>
            <person name="Pangilinan J."/>
            <person name="Park H.-J."/>
            <person name="Ramirez L."/>
            <person name="Alfaro M."/>
            <person name="Sun H."/>
            <person name="Tritt A."/>
            <person name="Yoshinaga Y."/>
            <person name="Zwiers L.-H."/>
            <person name="Turgeon B."/>
            <person name="Goodwin S."/>
            <person name="Spatafora J."/>
            <person name="Crous P."/>
            <person name="Grigoriev I."/>
        </authorList>
    </citation>
    <scope>NUCLEOTIDE SEQUENCE</scope>
    <source>
        <strain evidence="7">CBS 175.79</strain>
    </source>
</reference>
<keyword evidence="8" id="KW-1185">Reference proteome</keyword>
<sequence>MRHVLRSIVASLLLHGTFAIAAPDESTKQACRDIATAVPGRVSYPNSIAYLSEITKYWSTALRDLKPACVILPKSVEEVSAAIKVLSKYPGVNFAAKSGGHDPNPGHGSVQDGVLIALREVSGTTYDNESNLAYIKPGGEWNDVIGALDPQGVAVVGGRLGLVGVGGYLLQGGISFLSAQYGLAADSVVGWETVLPNGTIANIDASRQKDLAVAMRGSGSQFGIVTRFTIEAHPIGKVWGGMRIYDAANADKIYAALHNFIPNGADDPKAAIILTNVDAVGGIRTILIFYFYDGTTPPINSPLAELLAIPSILSTTKARSYADLLKTNGEGAALLNSRISFRTSTIPYIKSRPRMYTEIAKKWKEITASYLTNPIHLTSKCSVDFQPFPAIIGKESQRRGGNAMGISEADGDRLLLEFQCSWALAADDPILYAMSRDITAWLDVKVTEWLAEDNMQNRYLPLFMNDAMGDQNVTGTYKEYAKFKNLQEDIDPQGLFHARAGGYKY</sequence>
<dbReference type="Proteomes" id="UP000799778">
    <property type="component" value="Unassembled WGS sequence"/>
</dbReference>
<dbReference type="PANTHER" id="PTHR42973:SF13">
    <property type="entry name" value="FAD-BINDING PCMH-TYPE DOMAIN-CONTAINING PROTEIN"/>
    <property type="match status" value="1"/>
</dbReference>